<protein>
    <submittedName>
        <fullName evidence="2">Cys-tRNA(Pro) deacylase, prolyl-tRNA editing enzyme YbaK/EbsC</fullName>
    </submittedName>
</protein>
<dbReference type="STRING" id="1122184.SAMN02745176_03129"/>
<dbReference type="PANTHER" id="PTHR30411:SF1">
    <property type="entry name" value="CYTOPLASMIC PROTEIN"/>
    <property type="match status" value="1"/>
</dbReference>
<dbReference type="InterPro" id="IPR007214">
    <property type="entry name" value="YbaK/aa-tRNA-synth-assoc-dom"/>
</dbReference>
<evidence type="ECO:0000259" key="1">
    <source>
        <dbReference type="Pfam" id="PF04073"/>
    </source>
</evidence>
<dbReference type="Gene3D" id="3.90.960.10">
    <property type="entry name" value="YbaK/aminoacyl-tRNA synthetase-associated domain"/>
    <property type="match status" value="1"/>
</dbReference>
<dbReference type="RefSeq" id="WP_073027346.1">
    <property type="nucleotide sequence ID" value="NZ_FQZS01000028.1"/>
</dbReference>
<evidence type="ECO:0000313" key="3">
    <source>
        <dbReference type="Proteomes" id="UP000184442"/>
    </source>
</evidence>
<reference evidence="2 3" key="1">
    <citation type="submission" date="2016-11" db="EMBL/GenBank/DDBJ databases">
        <authorList>
            <person name="Jaros S."/>
            <person name="Januszkiewicz K."/>
            <person name="Wedrychowicz H."/>
        </authorList>
    </citation>
    <scope>NUCLEOTIDE SEQUENCE [LARGE SCALE GENOMIC DNA]</scope>
    <source>
        <strain evidence="2 3">DSM 19022</strain>
    </source>
</reference>
<gene>
    <name evidence="2" type="ORF">SAMN02745176_03129</name>
</gene>
<sequence>MSIESVKKHFKEEGLPLEVIEFDCSTATVELAAAALGVEPARIAKTMAFRLKDRDILLLTKGDVKVDNRKFKDYFKEKARFISPEEVEEATGHPVGGVCPFGLTKPLDIYLDESLKVFDYVFPAGGGANTAVKISVDYLAKVTKVTWVDVCK</sequence>
<dbReference type="PANTHER" id="PTHR30411">
    <property type="entry name" value="CYTOPLASMIC PROTEIN"/>
    <property type="match status" value="1"/>
</dbReference>
<keyword evidence="3" id="KW-1185">Reference proteome</keyword>
<name>A0A1M6I8P8_9FIRM</name>
<proteinExistence type="predicted"/>
<accession>A0A1M6I8P8</accession>
<dbReference type="Pfam" id="PF04073">
    <property type="entry name" value="tRNA_edit"/>
    <property type="match status" value="1"/>
</dbReference>
<dbReference type="EMBL" id="FQZS01000028">
    <property type="protein sequence ID" value="SHJ30756.1"/>
    <property type="molecule type" value="Genomic_DNA"/>
</dbReference>
<dbReference type="OrthoDB" id="9798760at2"/>
<dbReference type="InterPro" id="IPR036754">
    <property type="entry name" value="YbaK/aa-tRNA-synt-asso_dom_sf"/>
</dbReference>
<dbReference type="Proteomes" id="UP000184442">
    <property type="component" value="Unassembled WGS sequence"/>
</dbReference>
<dbReference type="AlphaFoldDB" id="A0A1M6I8P8"/>
<dbReference type="GO" id="GO:0002161">
    <property type="term" value="F:aminoacyl-tRNA deacylase activity"/>
    <property type="evidence" value="ECO:0007669"/>
    <property type="project" value="InterPro"/>
</dbReference>
<dbReference type="SUPFAM" id="SSF55826">
    <property type="entry name" value="YbaK/ProRS associated domain"/>
    <property type="match status" value="1"/>
</dbReference>
<dbReference type="CDD" id="cd04333">
    <property type="entry name" value="ProX_deacylase"/>
    <property type="match status" value="1"/>
</dbReference>
<feature type="domain" description="YbaK/aminoacyl-tRNA synthetase-associated" evidence="1">
    <location>
        <begin position="26"/>
        <end position="141"/>
    </location>
</feature>
<evidence type="ECO:0000313" key="2">
    <source>
        <dbReference type="EMBL" id="SHJ30756.1"/>
    </source>
</evidence>
<organism evidence="2 3">
    <name type="scientific">Lutispora thermophila DSM 19022</name>
    <dbReference type="NCBI Taxonomy" id="1122184"/>
    <lineage>
        <taxon>Bacteria</taxon>
        <taxon>Bacillati</taxon>
        <taxon>Bacillota</taxon>
        <taxon>Clostridia</taxon>
        <taxon>Lutisporales</taxon>
        <taxon>Lutisporaceae</taxon>
        <taxon>Lutispora</taxon>
    </lineage>
</organism>